<comment type="caution">
    <text evidence="1">The sequence shown here is derived from an EMBL/GenBank/DDBJ whole genome shotgun (WGS) entry which is preliminary data.</text>
</comment>
<accession>A0A8J8FEU0</accession>
<dbReference type="AlphaFoldDB" id="A0A8J8FEU0"/>
<organism evidence="1 2">
    <name type="scientific">Limnovirga soli</name>
    <dbReference type="NCBI Taxonomy" id="2656915"/>
    <lineage>
        <taxon>Bacteria</taxon>
        <taxon>Pseudomonadati</taxon>
        <taxon>Bacteroidota</taxon>
        <taxon>Chitinophagia</taxon>
        <taxon>Chitinophagales</taxon>
        <taxon>Chitinophagaceae</taxon>
        <taxon>Limnovirga</taxon>
    </lineage>
</organism>
<reference evidence="1" key="1">
    <citation type="submission" date="2019-10" db="EMBL/GenBank/DDBJ databases">
        <title>Draft genome sequence of Panacibacter sp. KCS-6.</title>
        <authorList>
            <person name="Yim K.J."/>
        </authorList>
    </citation>
    <scope>NUCLEOTIDE SEQUENCE</scope>
    <source>
        <strain evidence="1">KCS-6</strain>
    </source>
</reference>
<proteinExistence type="predicted"/>
<gene>
    <name evidence="1" type="ORF">GD597_15115</name>
</gene>
<protein>
    <recommendedName>
        <fullName evidence="3">Immunity protein 26 of polymorphic toxin system</fullName>
    </recommendedName>
</protein>
<keyword evidence="2" id="KW-1185">Reference proteome</keyword>
<evidence type="ECO:0000313" key="1">
    <source>
        <dbReference type="EMBL" id="NNV56801.1"/>
    </source>
</evidence>
<dbReference type="InterPro" id="IPR029278">
    <property type="entry name" value="Imm26"/>
</dbReference>
<evidence type="ECO:0000313" key="2">
    <source>
        <dbReference type="Proteomes" id="UP000598971"/>
    </source>
</evidence>
<evidence type="ECO:0008006" key="3">
    <source>
        <dbReference type="Google" id="ProtNLM"/>
    </source>
</evidence>
<dbReference type="RefSeq" id="WP_171608748.1">
    <property type="nucleotide sequence ID" value="NZ_WHPF01000011.1"/>
</dbReference>
<dbReference type="EMBL" id="WHPF01000011">
    <property type="protein sequence ID" value="NNV56801.1"/>
    <property type="molecule type" value="Genomic_DNA"/>
</dbReference>
<name>A0A8J8FEU0_9BACT</name>
<dbReference type="Proteomes" id="UP000598971">
    <property type="component" value="Unassembled WGS sequence"/>
</dbReference>
<dbReference type="Pfam" id="PF15428">
    <property type="entry name" value="Imm26"/>
    <property type="match status" value="1"/>
</dbReference>
<sequence length="171" mass="20102">MKKRMKTEPGDLIKIPFKVGWHTYARILSDNSYAIYDCISNIERTDFEEIIKSEILFIACVDVFGIKEKFWNIVTNIPLEEKLKNFYPRYFNPAPQNAENVNFYSVYKDEIENSIKKDWIKTGKIQLGGIHGRIHIEARINDFFAGKKNDGNRANIWLFKKYLGLPVEEYP</sequence>